<comment type="caution">
    <text evidence="1">The sequence shown here is derived from an EMBL/GenBank/DDBJ whole genome shotgun (WGS) entry which is preliminary data.</text>
</comment>
<dbReference type="AlphaFoldDB" id="A0A147F0W8"/>
<sequence length="255" mass="27176">MSALEIRGDGRVIRGAPSSSAPTGFFVGRDGLQGWQGLPARRREALVRALSDGEHDVPVRLPARVITIDPGHILASSEFDMQQRCDEANGWGARGNRFDLTVEQLGQTLTATVRVIAAEAFDRQRRTGGMLLGSWAATLVAPDPRKYAPPATYTVSSAGGSVWVPSWGNFPAHPVIEIPDAPSSYSVSSPGGVFTVTGATAGGTHRIDMMTGRVTRDGVLLPGVGHGQLWAIPDGTQWQVFLSAPGRVIHRDTFV</sequence>
<evidence type="ECO:0000313" key="2">
    <source>
        <dbReference type="Proteomes" id="UP000075025"/>
    </source>
</evidence>
<organism evidence="1 2">
    <name type="scientific">Microbacterium testaceum</name>
    <name type="common">Aureobacterium testaceum</name>
    <name type="synonym">Brevibacterium testaceum</name>
    <dbReference type="NCBI Taxonomy" id="2033"/>
    <lineage>
        <taxon>Bacteria</taxon>
        <taxon>Bacillati</taxon>
        <taxon>Actinomycetota</taxon>
        <taxon>Actinomycetes</taxon>
        <taxon>Micrococcales</taxon>
        <taxon>Microbacteriaceae</taxon>
        <taxon>Microbacterium</taxon>
    </lineage>
</organism>
<gene>
    <name evidence="1" type="ORF">NS220_02045</name>
</gene>
<reference evidence="1 2" key="1">
    <citation type="journal article" date="2016" name="Front. Microbiol.">
        <title>Genomic Resource of Rice Seed Associated Bacteria.</title>
        <authorList>
            <person name="Midha S."/>
            <person name="Bansal K."/>
            <person name="Sharma S."/>
            <person name="Kumar N."/>
            <person name="Patil P.P."/>
            <person name="Chaudhry V."/>
            <person name="Patil P.B."/>
        </authorList>
    </citation>
    <scope>NUCLEOTIDE SEQUENCE [LARGE SCALE GENOMIC DNA]</scope>
    <source>
        <strain evidence="1 2">NS220</strain>
    </source>
</reference>
<proteinExistence type="predicted"/>
<dbReference type="EMBL" id="LDRT01000010">
    <property type="protein sequence ID" value="KTR96478.1"/>
    <property type="molecule type" value="Genomic_DNA"/>
</dbReference>
<name>A0A147F0W8_MICTE</name>
<accession>A0A147F0W8</accession>
<dbReference type="PATRIC" id="fig|2033.6.peg.83"/>
<protein>
    <submittedName>
        <fullName evidence="1">Uncharacterized protein</fullName>
    </submittedName>
</protein>
<evidence type="ECO:0000313" key="1">
    <source>
        <dbReference type="EMBL" id="KTR96478.1"/>
    </source>
</evidence>
<dbReference type="Proteomes" id="UP000075025">
    <property type="component" value="Unassembled WGS sequence"/>
</dbReference>